<feature type="domain" description="SHOCT" evidence="3">
    <location>
        <begin position="225"/>
        <end position="251"/>
    </location>
</feature>
<name>D3F2T7_CONWI</name>
<feature type="region of interest" description="Disordered" evidence="1">
    <location>
        <begin position="157"/>
        <end position="190"/>
    </location>
</feature>
<reference evidence="4 5" key="1">
    <citation type="journal article" date="2010" name="Stand. Genomic Sci.">
        <title>Complete genome sequence of Conexibacter woesei type strain (ID131577).</title>
        <authorList>
            <person name="Pukall R."/>
            <person name="Lapidus A."/>
            <person name="Glavina Del Rio T."/>
            <person name="Copeland A."/>
            <person name="Tice H."/>
            <person name="Cheng J.-F."/>
            <person name="Lucas S."/>
            <person name="Chen F."/>
            <person name="Nolan M."/>
            <person name="Bruce D."/>
            <person name="Goodwin L."/>
            <person name="Pitluck S."/>
            <person name="Mavromatis K."/>
            <person name="Ivanova N."/>
            <person name="Ovchinnikova G."/>
            <person name="Pati A."/>
            <person name="Chen A."/>
            <person name="Palaniappan K."/>
            <person name="Land M."/>
            <person name="Hauser L."/>
            <person name="Chang Y.-J."/>
            <person name="Jeffries C.D."/>
            <person name="Chain P."/>
            <person name="Meincke L."/>
            <person name="Sims D."/>
            <person name="Brettin T."/>
            <person name="Detter J.C."/>
            <person name="Rohde M."/>
            <person name="Goeker M."/>
            <person name="Bristow J."/>
            <person name="Eisen J.A."/>
            <person name="Markowitz V."/>
            <person name="Kyrpides N.C."/>
            <person name="Klenk H.-P."/>
            <person name="Hugenholtz P."/>
        </authorList>
    </citation>
    <scope>NUCLEOTIDE SEQUENCE [LARGE SCALE GENOMIC DNA]</scope>
    <source>
        <strain evidence="5">DSM 14684 / CIP 108061 / JCM 11494 / NBRC 100937 / ID131577</strain>
    </source>
</reference>
<evidence type="ECO:0000313" key="5">
    <source>
        <dbReference type="Proteomes" id="UP000008229"/>
    </source>
</evidence>
<dbReference type="AlphaFoldDB" id="D3F2T7"/>
<evidence type="ECO:0000313" key="4">
    <source>
        <dbReference type="EMBL" id="ADB54218.1"/>
    </source>
</evidence>
<evidence type="ECO:0000256" key="2">
    <source>
        <dbReference type="SAM" id="Phobius"/>
    </source>
</evidence>
<evidence type="ECO:0000256" key="1">
    <source>
        <dbReference type="SAM" id="MobiDB-lite"/>
    </source>
</evidence>
<protein>
    <recommendedName>
        <fullName evidence="3">SHOCT domain-containing protein</fullName>
    </recommendedName>
</protein>
<dbReference type="Pfam" id="PF09851">
    <property type="entry name" value="SHOCT"/>
    <property type="match status" value="1"/>
</dbReference>
<evidence type="ECO:0000259" key="3">
    <source>
        <dbReference type="Pfam" id="PF09851"/>
    </source>
</evidence>
<feature type="compositionally biased region" description="Low complexity" evidence="1">
    <location>
        <begin position="157"/>
        <end position="169"/>
    </location>
</feature>
<dbReference type="Proteomes" id="UP000008229">
    <property type="component" value="Chromosome"/>
</dbReference>
<feature type="transmembrane region" description="Helical" evidence="2">
    <location>
        <begin position="113"/>
        <end position="137"/>
    </location>
</feature>
<dbReference type="STRING" id="469383.Cwoe_5817"/>
<dbReference type="EMBL" id="CP001854">
    <property type="protein sequence ID" value="ADB54218.1"/>
    <property type="molecule type" value="Genomic_DNA"/>
</dbReference>
<proteinExistence type="predicted"/>
<keyword evidence="5" id="KW-1185">Reference proteome</keyword>
<organism evidence="4 5">
    <name type="scientific">Conexibacter woesei (strain DSM 14684 / CCUG 47730 / CIP 108061 / JCM 11494 / NBRC 100937 / ID131577)</name>
    <dbReference type="NCBI Taxonomy" id="469383"/>
    <lineage>
        <taxon>Bacteria</taxon>
        <taxon>Bacillati</taxon>
        <taxon>Actinomycetota</taxon>
        <taxon>Thermoleophilia</taxon>
        <taxon>Solirubrobacterales</taxon>
        <taxon>Conexibacteraceae</taxon>
        <taxon>Conexibacter</taxon>
    </lineage>
</organism>
<dbReference type="HOGENOM" id="CLU_1092869_0_0_11"/>
<reference evidence="5" key="2">
    <citation type="submission" date="2010-01" db="EMBL/GenBank/DDBJ databases">
        <title>The complete genome of Conexibacter woesei DSM 14684.</title>
        <authorList>
            <consortium name="US DOE Joint Genome Institute (JGI-PGF)"/>
            <person name="Lucas S."/>
            <person name="Copeland A."/>
            <person name="Lapidus A."/>
            <person name="Glavina del Rio T."/>
            <person name="Dalin E."/>
            <person name="Tice H."/>
            <person name="Bruce D."/>
            <person name="Goodwin L."/>
            <person name="Pitluck S."/>
            <person name="Kyrpides N."/>
            <person name="Mavromatis K."/>
            <person name="Ivanova N."/>
            <person name="Mikhailova N."/>
            <person name="Chertkov O."/>
            <person name="Brettin T."/>
            <person name="Detter J.C."/>
            <person name="Han C."/>
            <person name="Larimer F."/>
            <person name="Land M."/>
            <person name="Hauser L."/>
            <person name="Markowitz V."/>
            <person name="Cheng J.-F."/>
            <person name="Hugenholtz P."/>
            <person name="Woyke T."/>
            <person name="Wu D."/>
            <person name="Pukall R."/>
            <person name="Steenblock K."/>
            <person name="Schneider S."/>
            <person name="Klenk H.-P."/>
            <person name="Eisen J.A."/>
        </authorList>
    </citation>
    <scope>NUCLEOTIDE SEQUENCE [LARGE SCALE GENOMIC DNA]</scope>
    <source>
        <strain evidence="5">DSM 14684 / CIP 108061 / JCM 11494 / NBRC 100937 / ID131577</strain>
    </source>
</reference>
<feature type="transmembrane region" description="Helical" evidence="2">
    <location>
        <begin position="51"/>
        <end position="70"/>
    </location>
</feature>
<dbReference type="KEGG" id="cwo:Cwoe_5817"/>
<accession>D3F2T7</accession>
<feature type="compositionally biased region" description="Basic and acidic residues" evidence="1">
    <location>
        <begin position="172"/>
        <end position="183"/>
    </location>
</feature>
<keyword evidence="2" id="KW-0472">Membrane</keyword>
<sequence precursor="true">MRYWTFSLLGVAICSAAVAVVAWCTYAATRISLCTPADDSLACRIDGGQLGIAIACGLLVAIPIGSGLFAHRTSPPSRPLGGIALSLALTASGGAALASALGTGASGDASEAIGFGVAAPLLSFGLILLLIALAAGVNGSATRARFEAAKAQAEAKAQAKPAAAGGAHARSAHADGAHARHGDGGPANDGTPLDLRLAGIGTLAAQLATVAAARAWTESDAVAASLRQLDALRASGLLTAEEHAERRRKILDSI</sequence>
<gene>
    <name evidence="4" type="ordered locus">Cwoe_5817</name>
</gene>
<keyword evidence="2" id="KW-0812">Transmembrane</keyword>
<keyword evidence="2" id="KW-1133">Transmembrane helix</keyword>
<dbReference type="InterPro" id="IPR018649">
    <property type="entry name" value="SHOCT"/>
</dbReference>
<feature type="transmembrane region" description="Helical" evidence="2">
    <location>
        <begin position="82"/>
        <end position="101"/>
    </location>
</feature>